<proteinExistence type="predicted"/>
<dbReference type="Pfam" id="PF13505">
    <property type="entry name" value="OMP_b-brl"/>
    <property type="match status" value="1"/>
</dbReference>
<reference evidence="4" key="1">
    <citation type="journal article" date="2015" name="MBio">
        <title>Eco-Evolutionary Dynamics of Episomes among Ecologically Cohesive Bacterial Populations.</title>
        <authorList>
            <person name="Xue H."/>
            <person name="Cordero O.X."/>
            <person name="Camas F.M."/>
            <person name="Trimble W."/>
            <person name="Meyer F."/>
            <person name="Guglielmini J."/>
            <person name="Rocha E.P."/>
            <person name="Polz M.F."/>
        </authorList>
    </citation>
    <scope>NUCLEOTIDE SEQUENCE</scope>
    <source>
        <strain evidence="4">FF_482</strain>
    </source>
</reference>
<dbReference type="InterPro" id="IPR027385">
    <property type="entry name" value="Beta-barrel_OMP"/>
</dbReference>
<name>A0A0H3ZNS5_9VIBR</name>
<feature type="domain" description="Outer membrane protein beta-barrel" evidence="3">
    <location>
        <begin position="5"/>
        <end position="201"/>
    </location>
</feature>
<dbReference type="EMBL" id="KP795555">
    <property type="protein sequence ID" value="AKN37855.1"/>
    <property type="molecule type" value="Genomic_DNA"/>
</dbReference>
<feature type="chain" id="PRO_5005205000" evidence="2">
    <location>
        <begin position="18"/>
        <end position="201"/>
    </location>
</feature>
<evidence type="ECO:0000313" key="4">
    <source>
        <dbReference type="EMBL" id="AKN37855.1"/>
    </source>
</evidence>
<evidence type="ECO:0000259" key="3">
    <source>
        <dbReference type="Pfam" id="PF13505"/>
    </source>
</evidence>
<dbReference type="InterPro" id="IPR011250">
    <property type="entry name" value="OMP/PagP_B-barrel"/>
</dbReference>
<sequence length="201" mass="21927">MKKIMLLAAILPASVSAQTFDGFYVGAGFGTTDYSEDRYLDDNIAGAYSFDESSTTKLIAGYAINRIISIEAQYTNYGDIDVKPQLNTISDFTMEHSSFTLAANVGYTFDNGVRPFATAGLGSISLDNKSSRLSESDTGTAYRLGLGVDYAPPQFGGITVRAAYEADVYEVEVQKNYGFFRQTKTYTPTIGTFYLAASYTF</sequence>
<feature type="signal peptide" evidence="2">
    <location>
        <begin position="1"/>
        <end position="17"/>
    </location>
</feature>
<dbReference type="AlphaFoldDB" id="A0A0H3ZNS5"/>
<dbReference type="Gene3D" id="2.40.160.20">
    <property type="match status" value="1"/>
</dbReference>
<evidence type="ECO:0000256" key="2">
    <source>
        <dbReference type="SAM" id="SignalP"/>
    </source>
</evidence>
<organism evidence="4">
    <name type="scientific">Vibrio sp. FF_482</name>
    <dbReference type="NCBI Taxonomy" id="1652836"/>
    <lineage>
        <taxon>Bacteria</taxon>
        <taxon>Pseudomonadati</taxon>
        <taxon>Pseudomonadota</taxon>
        <taxon>Gammaproteobacteria</taxon>
        <taxon>Vibrionales</taxon>
        <taxon>Vibrionaceae</taxon>
        <taxon>Vibrio</taxon>
    </lineage>
</organism>
<evidence type="ECO:0000256" key="1">
    <source>
        <dbReference type="ARBA" id="ARBA00022729"/>
    </source>
</evidence>
<dbReference type="SUPFAM" id="SSF56925">
    <property type="entry name" value="OMPA-like"/>
    <property type="match status" value="1"/>
</dbReference>
<accession>A0A0H3ZNS5</accession>
<keyword evidence="1 2" id="KW-0732">Signal</keyword>
<protein>
    <submittedName>
        <fullName evidence="4">Outer membrane protein</fullName>
    </submittedName>
</protein>